<sequence length="103" mass="11211">PAFRGSAFPITPLSRRVATPPFSPAFSSSHAAVLAAHPLCHVRPVPRTRMHLFLRRNAGLLFPAPSASAAARSGRSAECRPECLFLDRESATDGCRRESGWDR</sequence>
<dbReference type="AlphaFoldDB" id="A0A8R7QLF8"/>
<protein>
    <submittedName>
        <fullName evidence="1">Uncharacterized protein</fullName>
    </submittedName>
</protein>
<dbReference type="Proteomes" id="UP000015106">
    <property type="component" value="Chromosome 6"/>
</dbReference>
<dbReference type="Gramene" id="TuG1812G0600001298.01.T01">
    <property type="protein sequence ID" value="TuG1812G0600001298.01.T01.cds304850"/>
    <property type="gene ID" value="TuG1812G0600001298.01"/>
</dbReference>
<evidence type="ECO:0000313" key="1">
    <source>
        <dbReference type="EnsemblPlants" id="TuG1812G0600001298.01.T01.cds304850"/>
    </source>
</evidence>
<keyword evidence="2" id="KW-1185">Reference proteome</keyword>
<organism evidence="1 2">
    <name type="scientific">Triticum urartu</name>
    <name type="common">Red wild einkorn</name>
    <name type="synonym">Crithodium urartu</name>
    <dbReference type="NCBI Taxonomy" id="4572"/>
    <lineage>
        <taxon>Eukaryota</taxon>
        <taxon>Viridiplantae</taxon>
        <taxon>Streptophyta</taxon>
        <taxon>Embryophyta</taxon>
        <taxon>Tracheophyta</taxon>
        <taxon>Spermatophyta</taxon>
        <taxon>Magnoliopsida</taxon>
        <taxon>Liliopsida</taxon>
        <taxon>Poales</taxon>
        <taxon>Poaceae</taxon>
        <taxon>BOP clade</taxon>
        <taxon>Pooideae</taxon>
        <taxon>Triticodae</taxon>
        <taxon>Triticeae</taxon>
        <taxon>Triticinae</taxon>
        <taxon>Triticum</taxon>
    </lineage>
</organism>
<reference evidence="2" key="1">
    <citation type="journal article" date="2013" name="Nature">
        <title>Draft genome of the wheat A-genome progenitor Triticum urartu.</title>
        <authorList>
            <person name="Ling H.Q."/>
            <person name="Zhao S."/>
            <person name="Liu D."/>
            <person name="Wang J."/>
            <person name="Sun H."/>
            <person name="Zhang C."/>
            <person name="Fan H."/>
            <person name="Li D."/>
            <person name="Dong L."/>
            <person name="Tao Y."/>
            <person name="Gao C."/>
            <person name="Wu H."/>
            <person name="Li Y."/>
            <person name="Cui Y."/>
            <person name="Guo X."/>
            <person name="Zheng S."/>
            <person name="Wang B."/>
            <person name="Yu K."/>
            <person name="Liang Q."/>
            <person name="Yang W."/>
            <person name="Lou X."/>
            <person name="Chen J."/>
            <person name="Feng M."/>
            <person name="Jian J."/>
            <person name="Zhang X."/>
            <person name="Luo G."/>
            <person name="Jiang Y."/>
            <person name="Liu J."/>
            <person name="Wang Z."/>
            <person name="Sha Y."/>
            <person name="Zhang B."/>
            <person name="Wu H."/>
            <person name="Tang D."/>
            <person name="Shen Q."/>
            <person name="Xue P."/>
            <person name="Zou S."/>
            <person name="Wang X."/>
            <person name="Liu X."/>
            <person name="Wang F."/>
            <person name="Yang Y."/>
            <person name="An X."/>
            <person name="Dong Z."/>
            <person name="Zhang K."/>
            <person name="Zhang X."/>
            <person name="Luo M.C."/>
            <person name="Dvorak J."/>
            <person name="Tong Y."/>
            <person name="Wang J."/>
            <person name="Yang H."/>
            <person name="Li Z."/>
            <person name="Wang D."/>
            <person name="Zhang A."/>
            <person name="Wang J."/>
        </authorList>
    </citation>
    <scope>NUCLEOTIDE SEQUENCE</scope>
    <source>
        <strain evidence="2">cv. G1812</strain>
    </source>
</reference>
<reference evidence="1" key="2">
    <citation type="submission" date="2018-03" db="EMBL/GenBank/DDBJ databases">
        <title>The Triticum urartu genome reveals the dynamic nature of wheat genome evolution.</title>
        <authorList>
            <person name="Ling H."/>
            <person name="Ma B."/>
            <person name="Shi X."/>
            <person name="Liu H."/>
            <person name="Dong L."/>
            <person name="Sun H."/>
            <person name="Cao Y."/>
            <person name="Gao Q."/>
            <person name="Zheng S."/>
            <person name="Li Y."/>
            <person name="Yu Y."/>
            <person name="Du H."/>
            <person name="Qi M."/>
            <person name="Li Y."/>
            <person name="Yu H."/>
            <person name="Cui Y."/>
            <person name="Wang N."/>
            <person name="Chen C."/>
            <person name="Wu H."/>
            <person name="Zhao Y."/>
            <person name="Zhang J."/>
            <person name="Li Y."/>
            <person name="Zhou W."/>
            <person name="Zhang B."/>
            <person name="Hu W."/>
            <person name="Eijk M."/>
            <person name="Tang J."/>
            <person name="Witsenboer H."/>
            <person name="Zhao S."/>
            <person name="Li Z."/>
            <person name="Zhang A."/>
            <person name="Wang D."/>
            <person name="Liang C."/>
        </authorList>
    </citation>
    <scope>NUCLEOTIDE SEQUENCE [LARGE SCALE GENOMIC DNA]</scope>
    <source>
        <strain evidence="1">cv. G1812</strain>
    </source>
</reference>
<proteinExistence type="predicted"/>
<reference evidence="1" key="3">
    <citation type="submission" date="2022-06" db="UniProtKB">
        <authorList>
            <consortium name="EnsemblPlants"/>
        </authorList>
    </citation>
    <scope>IDENTIFICATION</scope>
</reference>
<name>A0A8R7QLF8_TRIUA</name>
<accession>A0A8R7QLF8</accession>
<evidence type="ECO:0000313" key="2">
    <source>
        <dbReference type="Proteomes" id="UP000015106"/>
    </source>
</evidence>
<dbReference type="EnsemblPlants" id="TuG1812G0600001298.01.T01">
    <property type="protein sequence ID" value="TuG1812G0600001298.01.T01.cds304850"/>
    <property type="gene ID" value="TuG1812G0600001298.01"/>
</dbReference>